<sequence>MGHSLFYSVMLGLFLIGMLFQWQYRGYLQLLVMVHSIEILFMGVIGWYTFGALVLLPLVGLWLTGTLAIYVMNQYPD</sequence>
<evidence type="ECO:0000313" key="3">
    <source>
        <dbReference type="Proteomes" id="UP001596227"/>
    </source>
</evidence>
<gene>
    <name evidence="2" type="ORF">ACFQH1_06395</name>
</gene>
<accession>A0ABW1UIM5</accession>
<dbReference type="Proteomes" id="UP001596227">
    <property type="component" value="Unassembled WGS sequence"/>
</dbReference>
<organism evidence="2 3">
    <name type="scientific">Lactiplantibacillus daoliensis</name>
    <dbReference type="NCBI Taxonomy" id="2559916"/>
    <lineage>
        <taxon>Bacteria</taxon>
        <taxon>Bacillati</taxon>
        <taxon>Bacillota</taxon>
        <taxon>Bacilli</taxon>
        <taxon>Lactobacillales</taxon>
        <taxon>Lactobacillaceae</taxon>
        <taxon>Lactiplantibacillus</taxon>
    </lineage>
</organism>
<comment type="caution">
    <text evidence="2">The sequence shown here is derived from an EMBL/GenBank/DDBJ whole genome shotgun (WGS) entry which is preliminary data.</text>
</comment>
<keyword evidence="1" id="KW-0472">Membrane</keyword>
<keyword evidence="3" id="KW-1185">Reference proteome</keyword>
<dbReference type="EMBL" id="JBHSSB010000015">
    <property type="protein sequence ID" value="MFC6294825.1"/>
    <property type="molecule type" value="Genomic_DNA"/>
</dbReference>
<protein>
    <submittedName>
        <fullName evidence="2">Uncharacterized protein</fullName>
    </submittedName>
</protein>
<feature type="transmembrane region" description="Helical" evidence="1">
    <location>
        <begin position="6"/>
        <end position="23"/>
    </location>
</feature>
<feature type="transmembrane region" description="Helical" evidence="1">
    <location>
        <begin position="30"/>
        <end position="48"/>
    </location>
</feature>
<dbReference type="RefSeq" id="WP_137606565.1">
    <property type="nucleotide sequence ID" value="NZ_BJDH01000002.1"/>
</dbReference>
<feature type="transmembrane region" description="Helical" evidence="1">
    <location>
        <begin position="54"/>
        <end position="72"/>
    </location>
</feature>
<reference evidence="3" key="1">
    <citation type="journal article" date="2019" name="Int. J. Syst. Evol. Microbiol.">
        <title>The Global Catalogue of Microorganisms (GCM) 10K type strain sequencing project: providing services to taxonomists for standard genome sequencing and annotation.</title>
        <authorList>
            <consortium name="The Broad Institute Genomics Platform"/>
            <consortium name="The Broad Institute Genome Sequencing Center for Infectious Disease"/>
            <person name="Wu L."/>
            <person name="Ma J."/>
        </authorList>
    </citation>
    <scope>NUCLEOTIDE SEQUENCE [LARGE SCALE GENOMIC DNA]</scope>
    <source>
        <strain evidence="3">CCM 8934</strain>
    </source>
</reference>
<keyword evidence="1" id="KW-1133">Transmembrane helix</keyword>
<evidence type="ECO:0000313" key="2">
    <source>
        <dbReference type="EMBL" id="MFC6294825.1"/>
    </source>
</evidence>
<keyword evidence="1" id="KW-0812">Transmembrane</keyword>
<name>A0ABW1UIM5_9LACO</name>
<evidence type="ECO:0000256" key="1">
    <source>
        <dbReference type="SAM" id="Phobius"/>
    </source>
</evidence>
<proteinExistence type="predicted"/>